<dbReference type="Gramene" id="CDF33100">
    <property type="protein sequence ID" value="CDF33100"/>
    <property type="gene ID" value="CHC_T00001726001"/>
</dbReference>
<gene>
    <name evidence="2" type="ORF">CHC_T00001726001</name>
</gene>
<dbReference type="RefSeq" id="XP_005712903.1">
    <property type="nucleotide sequence ID" value="XM_005712846.1"/>
</dbReference>
<evidence type="ECO:0000256" key="1">
    <source>
        <dbReference type="SAM" id="Phobius"/>
    </source>
</evidence>
<evidence type="ECO:0000313" key="2">
    <source>
        <dbReference type="EMBL" id="CDF33100.1"/>
    </source>
</evidence>
<dbReference type="AlphaFoldDB" id="R7Q6K8"/>
<dbReference type="EMBL" id="HG001633">
    <property type="protein sequence ID" value="CDF33100.1"/>
    <property type="molecule type" value="Genomic_DNA"/>
</dbReference>
<dbReference type="GeneID" id="17320618"/>
<reference evidence="3" key="1">
    <citation type="journal article" date="2013" name="Proc. Natl. Acad. Sci. U.S.A.">
        <title>Genome structure and metabolic features in the red seaweed Chondrus crispus shed light on evolution of the Archaeplastida.</title>
        <authorList>
            <person name="Collen J."/>
            <person name="Porcel B."/>
            <person name="Carre W."/>
            <person name="Ball S.G."/>
            <person name="Chaparro C."/>
            <person name="Tonon T."/>
            <person name="Barbeyron T."/>
            <person name="Michel G."/>
            <person name="Noel B."/>
            <person name="Valentin K."/>
            <person name="Elias M."/>
            <person name="Artiguenave F."/>
            <person name="Arun A."/>
            <person name="Aury J.M."/>
            <person name="Barbosa-Neto J.F."/>
            <person name="Bothwell J.H."/>
            <person name="Bouget F.Y."/>
            <person name="Brillet L."/>
            <person name="Cabello-Hurtado F."/>
            <person name="Capella-Gutierrez S."/>
            <person name="Charrier B."/>
            <person name="Cladiere L."/>
            <person name="Cock J.M."/>
            <person name="Coelho S.M."/>
            <person name="Colleoni C."/>
            <person name="Czjzek M."/>
            <person name="Da Silva C."/>
            <person name="Delage L."/>
            <person name="Denoeud F."/>
            <person name="Deschamps P."/>
            <person name="Dittami S.M."/>
            <person name="Gabaldon T."/>
            <person name="Gachon C.M."/>
            <person name="Groisillier A."/>
            <person name="Herve C."/>
            <person name="Jabbari K."/>
            <person name="Katinka M."/>
            <person name="Kloareg B."/>
            <person name="Kowalczyk N."/>
            <person name="Labadie K."/>
            <person name="Leblanc C."/>
            <person name="Lopez P.J."/>
            <person name="McLachlan D.H."/>
            <person name="Meslet-Cladiere L."/>
            <person name="Moustafa A."/>
            <person name="Nehr Z."/>
            <person name="Nyvall Collen P."/>
            <person name="Panaud O."/>
            <person name="Partensky F."/>
            <person name="Poulain J."/>
            <person name="Rensing S.A."/>
            <person name="Rousvoal S."/>
            <person name="Samson G."/>
            <person name="Symeonidi A."/>
            <person name="Weissenbach J."/>
            <person name="Zambounis A."/>
            <person name="Wincker P."/>
            <person name="Boyen C."/>
        </authorList>
    </citation>
    <scope>NUCLEOTIDE SEQUENCE [LARGE SCALE GENOMIC DNA]</scope>
    <source>
        <strain evidence="3">cv. Stackhouse</strain>
    </source>
</reference>
<keyword evidence="1" id="KW-0472">Membrane</keyword>
<evidence type="ECO:0000313" key="3">
    <source>
        <dbReference type="Proteomes" id="UP000012073"/>
    </source>
</evidence>
<feature type="transmembrane region" description="Helical" evidence="1">
    <location>
        <begin position="45"/>
        <end position="68"/>
    </location>
</feature>
<accession>R7Q6K8</accession>
<proteinExistence type="predicted"/>
<dbReference type="Proteomes" id="UP000012073">
    <property type="component" value="Unassembled WGS sequence"/>
</dbReference>
<keyword evidence="1" id="KW-0812">Transmembrane</keyword>
<keyword evidence="1" id="KW-1133">Transmembrane helix</keyword>
<dbReference type="KEGG" id="ccp:CHC_T00001726001"/>
<protein>
    <submittedName>
        <fullName evidence="2">Uncharacterized protein</fullName>
    </submittedName>
</protein>
<sequence>MQSSICSRPICLYLHRSECENGNPTYFIGSDLVLIHLNTRHVGTVIVLTIVLMSGLSSGLSSALSLYLSTDTPHDITLQI</sequence>
<organism evidence="2 3">
    <name type="scientific">Chondrus crispus</name>
    <name type="common">Carrageen Irish moss</name>
    <name type="synonym">Polymorpha crispa</name>
    <dbReference type="NCBI Taxonomy" id="2769"/>
    <lineage>
        <taxon>Eukaryota</taxon>
        <taxon>Rhodophyta</taxon>
        <taxon>Florideophyceae</taxon>
        <taxon>Rhodymeniophycidae</taxon>
        <taxon>Gigartinales</taxon>
        <taxon>Gigartinaceae</taxon>
        <taxon>Chondrus</taxon>
    </lineage>
</organism>
<keyword evidence="3" id="KW-1185">Reference proteome</keyword>
<name>R7Q6K8_CHOCR</name>